<dbReference type="Proteomes" id="UP000294813">
    <property type="component" value="Unassembled WGS sequence"/>
</dbReference>
<comment type="caution">
    <text evidence="4">The sequence shown here is derived from an EMBL/GenBank/DDBJ whole genome shotgun (WGS) entry which is preliminary data.</text>
</comment>
<evidence type="ECO:0000256" key="2">
    <source>
        <dbReference type="ARBA" id="ARBA00022801"/>
    </source>
</evidence>
<dbReference type="SMART" id="SM00910">
    <property type="entry name" value="HIRAN"/>
    <property type="match status" value="1"/>
</dbReference>
<organism evidence="4 5">
    <name type="scientific">Heliophilum fasciatum</name>
    <dbReference type="NCBI Taxonomy" id="35700"/>
    <lineage>
        <taxon>Bacteria</taxon>
        <taxon>Bacillati</taxon>
        <taxon>Bacillota</taxon>
        <taxon>Clostridia</taxon>
        <taxon>Eubacteriales</taxon>
        <taxon>Heliobacteriaceae</taxon>
        <taxon>Heliophilum</taxon>
    </lineage>
</organism>
<feature type="domain" description="HIRAN" evidence="3">
    <location>
        <begin position="129"/>
        <end position="230"/>
    </location>
</feature>
<dbReference type="RefSeq" id="WP_131917949.1">
    <property type="nucleotide sequence ID" value="NZ_JAOQNU010000002.1"/>
</dbReference>
<proteinExistence type="predicted"/>
<evidence type="ECO:0000259" key="3">
    <source>
        <dbReference type="SMART" id="SM00910"/>
    </source>
</evidence>
<dbReference type="AlphaFoldDB" id="A0A4R2RWD4"/>
<dbReference type="EMBL" id="SLXT01000002">
    <property type="protein sequence ID" value="TCP68760.1"/>
    <property type="molecule type" value="Genomic_DNA"/>
</dbReference>
<reference evidence="4 5" key="1">
    <citation type="submission" date="2019-03" db="EMBL/GenBank/DDBJ databases">
        <title>Genomic Encyclopedia of Type Strains, Phase IV (KMG-IV): sequencing the most valuable type-strain genomes for metagenomic binning, comparative biology and taxonomic classification.</title>
        <authorList>
            <person name="Goeker M."/>
        </authorList>
    </citation>
    <scope>NUCLEOTIDE SEQUENCE [LARGE SCALE GENOMIC DNA]</scope>
    <source>
        <strain evidence="4 5">DSM 11170</strain>
    </source>
</reference>
<evidence type="ECO:0000313" key="5">
    <source>
        <dbReference type="Proteomes" id="UP000294813"/>
    </source>
</evidence>
<dbReference type="InterPro" id="IPR014905">
    <property type="entry name" value="HIRAN"/>
</dbReference>
<dbReference type="Pfam" id="PF08797">
    <property type="entry name" value="HIRAN"/>
    <property type="match status" value="1"/>
</dbReference>
<dbReference type="Pfam" id="PF13657">
    <property type="entry name" value="Couple_hipA"/>
    <property type="match status" value="1"/>
</dbReference>
<dbReference type="Gene3D" id="3.30.70.2330">
    <property type="match status" value="1"/>
</dbReference>
<sequence>MTPKAEDRLWLIWQDPQTCLRHAIGELWRDQGNYYFQYNEEKLKEAEKNGCLPHPAFPDIRKQYESDQLFNAFARRLPNKKRPDYRDILSKYALTVDSDDFAILSATGGKLVTDYFEFAKVMANCDNQSFQHDFYVAGWKYWGAKGNFGVNDFAQGERLNLVHEENNLFDPFALRIFSENGVKIGYVPAFYSRDIGHYLAKHCGIEVCVITFEPNAESDKVMKVRITCESTCVHAV</sequence>
<keyword evidence="2" id="KW-0378">Hydrolase</keyword>
<keyword evidence="5" id="KW-1185">Reference proteome</keyword>
<accession>A0A4R2RWD4</accession>
<evidence type="ECO:0000256" key="1">
    <source>
        <dbReference type="ARBA" id="ARBA00022723"/>
    </source>
</evidence>
<dbReference type="InterPro" id="IPR017508">
    <property type="entry name" value="HipA_N1"/>
</dbReference>
<keyword evidence="1" id="KW-0479">Metal-binding</keyword>
<dbReference type="GO" id="GO:0016818">
    <property type="term" value="F:hydrolase activity, acting on acid anhydrides, in phosphorus-containing anhydrides"/>
    <property type="evidence" value="ECO:0007669"/>
    <property type="project" value="InterPro"/>
</dbReference>
<name>A0A4R2RWD4_9FIRM</name>
<gene>
    <name evidence="4" type="ORF">EDD73_102156</name>
</gene>
<dbReference type="GO" id="GO:0008270">
    <property type="term" value="F:zinc ion binding"/>
    <property type="evidence" value="ECO:0007669"/>
    <property type="project" value="InterPro"/>
</dbReference>
<protein>
    <submittedName>
        <fullName evidence="4">HipA-like protein</fullName>
    </submittedName>
</protein>
<dbReference type="GO" id="GO:0003676">
    <property type="term" value="F:nucleic acid binding"/>
    <property type="evidence" value="ECO:0007669"/>
    <property type="project" value="InterPro"/>
</dbReference>
<dbReference type="OrthoDB" id="46144at2"/>
<evidence type="ECO:0000313" key="4">
    <source>
        <dbReference type="EMBL" id="TCP68760.1"/>
    </source>
</evidence>